<dbReference type="Proteomes" id="UP001207468">
    <property type="component" value="Unassembled WGS sequence"/>
</dbReference>
<organism evidence="1 2">
    <name type="scientific">Russula earlei</name>
    <dbReference type="NCBI Taxonomy" id="71964"/>
    <lineage>
        <taxon>Eukaryota</taxon>
        <taxon>Fungi</taxon>
        <taxon>Dikarya</taxon>
        <taxon>Basidiomycota</taxon>
        <taxon>Agaricomycotina</taxon>
        <taxon>Agaricomycetes</taxon>
        <taxon>Russulales</taxon>
        <taxon>Russulaceae</taxon>
        <taxon>Russula</taxon>
    </lineage>
</organism>
<gene>
    <name evidence="1" type="ORF">F5148DRAFT_1153512</name>
</gene>
<name>A0ACC0TV85_9AGAM</name>
<protein>
    <submittedName>
        <fullName evidence="1">Uncharacterized protein</fullName>
    </submittedName>
</protein>
<feature type="non-terminal residue" evidence="1">
    <location>
        <position position="1"/>
    </location>
</feature>
<reference evidence="1" key="1">
    <citation type="submission" date="2021-03" db="EMBL/GenBank/DDBJ databases">
        <title>Evolutionary priming and transition to the ectomycorrhizal habit in an iconic lineage of mushroom-forming fungi: is preadaptation a requirement?</title>
        <authorList>
            <consortium name="DOE Joint Genome Institute"/>
            <person name="Looney B.P."/>
            <person name="Miyauchi S."/>
            <person name="Morin E."/>
            <person name="Drula E."/>
            <person name="Courty P.E."/>
            <person name="Chicoki N."/>
            <person name="Fauchery L."/>
            <person name="Kohler A."/>
            <person name="Kuo A."/>
            <person name="LaButti K."/>
            <person name="Pangilinan J."/>
            <person name="Lipzen A."/>
            <person name="Riley R."/>
            <person name="Andreopoulos W."/>
            <person name="He G."/>
            <person name="Johnson J."/>
            <person name="Barry K.W."/>
            <person name="Grigoriev I.V."/>
            <person name="Nagy L."/>
            <person name="Hibbett D."/>
            <person name="Henrissat B."/>
            <person name="Matheny P.B."/>
            <person name="Labbe J."/>
            <person name="Martin A.F."/>
        </authorList>
    </citation>
    <scope>NUCLEOTIDE SEQUENCE</scope>
    <source>
        <strain evidence="1">BPL698</strain>
    </source>
</reference>
<evidence type="ECO:0000313" key="2">
    <source>
        <dbReference type="Proteomes" id="UP001207468"/>
    </source>
</evidence>
<sequence length="391" mass="42347">SGCPPLCRHAAIKLGPKRQCNSPFTVTAQPGPKPATGSFTCAVYDRNRDHRMAQAATSFARIDQHCLHLDPNQPFRDNLYRRGSPPDVRPGRDGQGDPDDAARQQVARPVRVGCTAGPWRACVTWPAREDPSLFAAPTQGRVPRKTCQEGPTALTILPIIRTRTARPPPPDALASPTKATSGTRRERTRRAAAARLPAAAAASASAMTARPGTAPSSWASSDNDTAWPGHGNDAAPSLPPHFLPHADSGNHNAMAMTMTATMEWHKQPPRGCTRFVIFACFIGKTSQIFDHTCLMKVLNVSWQNLGLHKDCDQSTSDAVLGEDVVALLEWVNASCVQRSSAVPKRSVTVCEGKRHLQGLGHQQPVKRARWKIFTTVVVVQGPLRNPFPSSL</sequence>
<proteinExistence type="predicted"/>
<comment type="caution">
    <text evidence="1">The sequence shown here is derived from an EMBL/GenBank/DDBJ whole genome shotgun (WGS) entry which is preliminary data.</text>
</comment>
<dbReference type="EMBL" id="JAGFNK010000599">
    <property type="protein sequence ID" value="KAI9447188.1"/>
    <property type="molecule type" value="Genomic_DNA"/>
</dbReference>
<keyword evidence="2" id="KW-1185">Reference proteome</keyword>
<evidence type="ECO:0000313" key="1">
    <source>
        <dbReference type="EMBL" id="KAI9447188.1"/>
    </source>
</evidence>
<accession>A0ACC0TV85</accession>